<evidence type="ECO:0000256" key="1">
    <source>
        <dbReference type="ARBA" id="ARBA00004370"/>
    </source>
</evidence>
<keyword evidence="4 9" id="KW-0256">Endoplasmic reticulum</keyword>
<feature type="region of interest" description="Disordered" evidence="10">
    <location>
        <begin position="71"/>
        <end position="123"/>
    </location>
</feature>
<keyword evidence="6" id="KW-0446">Lipid-binding</keyword>
<dbReference type="GO" id="GO:0015914">
    <property type="term" value="P:phospholipid transport"/>
    <property type="evidence" value="ECO:0007669"/>
    <property type="project" value="TreeGrafter"/>
</dbReference>
<evidence type="ECO:0000256" key="10">
    <source>
        <dbReference type="SAM" id="MobiDB-lite"/>
    </source>
</evidence>
<feature type="domain" description="SMP-LTD" evidence="11">
    <location>
        <begin position="1"/>
        <end position="485"/>
    </location>
</feature>
<comment type="function">
    <text evidence="9">Component of the ERMES/MDM complex, which serves as a molecular tether to connect the endoplasmic reticulum (ER) and mitochondria. Components of this complex are involved in the control of mitochondrial shape and protein biogenesis, and function in nonvesicular lipid trafficking between the ER and mitochondria. MDM12 is required for the interaction of the ER-resident membrane protein MMM1 and the outer mitochondrial membrane-resident beta-barrel protein MDM10. The MDM12-MMM1 subcomplex functions in the major beta-barrel assembly pathway that is responsible for biogenesis of all mitochondrial outer membrane beta-barrel proteins, and acts in a late step after the SAM complex. The MDM10-MDM12-MMM1 subcomplex further acts in the TOM40-specific pathway after the action of the MDM12-MMM1 complex. Essential for establishing and maintaining the structure of mitochondria and maintenance of mtDNA nucleoids.</text>
</comment>
<dbReference type="GO" id="GO:0008289">
    <property type="term" value="F:lipid binding"/>
    <property type="evidence" value="ECO:0007669"/>
    <property type="project" value="UniProtKB-KW"/>
</dbReference>
<evidence type="ECO:0000313" key="12">
    <source>
        <dbReference type="EMBL" id="PWN36805.1"/>
    </source>
</evidence>
<dbReference type="Proteomes" id="UP000245771">
    <property type="component" value="Unassembled WGS sequence"/>
</dbReference>
<dbReference type="STRING" id="1280837.A0A316VML4"/>
<dbReference type="HAMAP" id="MF_03104">
    <property type="entry name" value="Mdm12"/>
    <property type="match status" value="1"/>
</dbReference>
<keyword evidence="7 9" id="KW-0496">Mitochondrion</keyword>
<organism evidence="12 13">
    <name type="scientific">Meira miltonrushii</name>
    <dbReference type="NCBI Taxonomy" id="1280837"/>
    <lineage>
        <taxon>Eukaryota</taxon>
        <taxon>Fungi</taxon>
        <taxon>Dikarya</taxon>
        <taxon>Basidiomycota</taxon>
        <taxon>Ustilaginomycotina</taxon>
        <taxon>Exobasidiomycetes</taxon>
        <taxon>Exobasidiales</taxon>
        <taxon>Brachybasidiaceae</taxon>
        <taxon>Meira</taxon>
    </lineage>
</organism>
<evidence type="ECO:0000256" key="3">
    <source>
        <dbReference type="ARBA" id="ARBA00022787"/>
    </source>
</evidence>
<evidence type="ECO:0000256" key="7">
    <source>
        <dbReference type="ARBA" id="ARBA00023128"/>
    </source>
</evidence>
<dbReference type="GO" id="GO:0032865">
    <property type="term" value="C:ERMES complex"/>
    <property type="evidence" value="ECO:0007669"/>
    <property type="project" value="UniProtKB-UniRule"/>
</dbReference>
<reference evidence="12 13" key="1">
    <citation type="journal article" date="2018" name="Mol. Biol. Evol.">
        <title>Broad Genomic Sampling Reveals a Smut Pathogenic Ancestry of the Fungal Clade Ustilaginomycotina.</title>
        <authorList>
            <person name="Kijpornyongpan T."/>
            <person name="Mondo S.J."/>
            <person name="Barry K."/>
            <person name="Sandor L."/>
            <person name="Lee J."/>
            <person name="Lipzen A."/>
            <person name="Pangilinan J."/>
            <person name="LaButti K."/>
            <person name="Hainaut M."/>
            <person name="Henrissat B."/>
            <person name="Grigoriev I.V."/>
            <person name="Spatafora J.W."/>
            <person name="Aime M.C."/>
        </authorList>
    </citation>
    <scope>NUCLEOTIDE SEQUENCE [LARGE SCALE GENOMIC DNA]</scope>
    <source>
        <strain evidence="12 13">MCA 3882</strain>
    </source>
</reference>
<protein>
    <recommendedName>
        <fullName evidence="9">Mitochondrial distribution and morphology protein 12</fullName>
    </recommendedName>
    <alternativeName>
        <fullName evidence="9">Mitochondrial inheritance component MDM12</fullName>
    </alternativeName>
</protein>
<dbReference type="PROSITE" id="PS51847">
    <property type="entry name" value="SMP"/>
    <property type="match status" value="1"/>
</dbReference>
<proteinExistence type="inferred from homology"/>
<keyword evidence="5" id="KW-0445">Lipid transport</keyword>
<keyword evidence="8 9" id="KW-0472">Membrane</keyword>
<sequence length="485" mass="52565">MSLDLSWGLLDDAFTQQILTKLNDVLANASRPEYIGPITLDSLTLGNEAPDVSIVDVGDVWEGFLQRDEVNGSAAAGPSTNRPAKPTSRKENGGGSGNSQYLGVPSHMQPHQRDYAGQPTEENVRRDGNLARFANKNLPFSAMRSNSPSVVYDVDTIDGLDDENEGYQNGKQSRDRNRKGPRIQAYRQYSDSGNYHRIETGSMSSFDASSVPPSGMATPSPWGAGLPHTAHGSYFSAWQNGFPPGLGAPANARSVPHSRRASWQRQSSASAMSMAKIRHGSPSGISSIPPNYHQSIWPPGDSIQSPVHEEPASSGSSLPSLQLQLSLHWITQSLRLTLNTSLVINHPSPAFMSLPLTLTITGVSIASGGLLAFEVDPATNVRRCHFCLLEEDEQELDQEEDDGGNTNAANVMGKPSHPFTNNGQETVLTPGERILYNLTLETSVGQAEKHVLKNVAKVERFVVSLVRKAIGEELVFPNFYSIELP</sequence>
<evidence type="ECO:0000256" key="2">
    <source>
        <dbReference type="ARBA" id="ARBA00022448"/>
    </source>
</evidence>
<evidence type="ECO:0000256" key="5">
    <source>
        <dbReference type="ARBA" id="ARBA00023055"/>
    </source>
</evidence>
<feature type="region of interest" description="Disordered" evidence="10">
    <location>
        <begin position="297"/>
        <end position="317"/>
    </location>
</feature>
<dbReference type="GO" id="GO:0045040">
    <property type="term" value="P:protein insertion into mitochondrial outer membrane"/>
    <property type="evidence" value="ECO:0007669"/>
    <property type="project" value="UniProtKB-UniRule"/>
</dbReference>
<dbReference type="GO" id="GO:0005789">
    <property type="term" value="C:endoplasmic reticulum membrane"/>
    <property type="evidence" value="ECO:0007669"/>
    <property type="project" value="UniProtKB-SubCell"/>
</dbReference>
<feature type="region of interest" description="Disordered" evidence="10">
    <location>
        <begin position="397"/>
        <end position="424"/>
    </location>
</feature>
<evidence type="ECO:0000313" key="13">
    <source>
        <dbReference type="Proteomes" id="UP000245771"/>
    </source>
</evidence>
<comment type="similarity">
    <text evidence="9">Belongs to the MDM12 family.</text>
</comment>
<dbReference type="GO" id="GO:1990456">
    <property type="term" value="P:mitochondrion-endoplasmic reticulum membrane tethering"/>
    <property type="evidence" value="ECO:0007669"/>
    <property type="project" value="TreeGrafter"/>
</dbReference>
<dbReference type="OrthoDB" id="3356905at2759"/>
<accession>A0A316VML4</accession>
<evidence type="ECO:0000256" key="4">
    <source>
        <dbReference type="ARBA" id="ARBA00022824"/>
    </source>
</evidence>
<comment type="subunit">
    <text evidence="9">Component of the ER-mitochondria encounter structure (ERMES) or MDM complex, composed of MMM1, MDM10, MDM12 and MDM34. A MMM1 homodimer associates with one molecule of MDM12 on each side in a pairwise head-to-tail manner, and the SMP-LTD domains of MMM1 and MDM12 generate a continuous hydrophobic tunnel for phospholipid trafficking.</text>
</comment>
<feature type="region of interest" description="Disordered" evidence="10">
    <location>
        <begin position="159"/>
        <end position="183"/>
    </location>
</feature>
<keyword evidence="13" id="KW-1185">Reference proteome</keyword>
<dbReference type="InParanoid" id="A0A316VML4"/>
<dbReference type="AlphaFoldDB" id="A0A316VML4"/>
<dbReference type="EMBL" id="KZ819602">
    <property type="protein sequence ID" value="PWN36805.1"/>
    <property type="molecule type" value="Genomic_DNA"/>
</dbReference>
<dbReference type="InterPro" id="IPR031468">
    <property type="entry name" value="SMP_LBD"/>
</dbReference>
<name>A0A316VML4_9BASI</name>
<evidence type="ECO:0000256" key="9">
    <source>
        <dbReference type="HAMAP-Rule" id="MF_03104"/>
    </source>
</evidence>
<evidence type="ECO:0000256" key="8">
    <source>
        <dbReference type="ARBA" id="ARBA00023136"/>
    </source>
</evidence>
<dbReference type="InterPro" id="IPR027532">
    <property type="entry name" value="Mdm12"/>
</dbReference>
<dbReference type="PANTHER" id="PTHR28204">
    <property type="entry name" value="MITOCHONDRIAL DISTRIBUTION AND MORPHOLOGY PROTEIN 12"/>
    <property type="match status" value="1"/>
</dbReference>
<dbReference type="PANTHER" id="PTHR28204:SF1">
    <property type="entry name" value="MITOCHONDRIAL DISTRIBUTION AND MORPHOLOGY PROTEIN 12"/>
    <property type="match status" value="1"/>
</dbReference>
<keyword evidence="2" id="KW-0813">Transport</keyword>
<comment type="subcellular location">
    <subcellularLocation>
        <location evidence="1">Membrane</location>
    </subcellularLocation>
    <subcellularLocation>
        <location evidence="9">Mitochondrion outer membrane</location>
        <topology evidence="9">Peripheral membrane protein</topology>
        <orientation evidence="9">Cytoplasmic side</orientation>
    </subcellularLocation>
    <subcellularLocation>
        <location evidence="9">Endoplasmic reticulum membrane</location>
        <topology evidence="9">Peripheral membrane protein</topology>
        <orientation evidence="9">Cytoplasmic side</orientation>
    </subcellularLocation>
    <text evidence="9">The ERMES/MDM complex localizes to a few discrete foci (around 10 per single cell), that represent mitochondria-endoplasmic reticulum junctions. These foci are often found next to mtDNA nucleoids.</text>
</comment>
<keyword evidence="3 9" id="KW-1000">Mitochondrion outer membrane</keyword>
<dbReference type="Pfam" id="PF26544">
    <property type="entry name" value="Mdm12"/>
    <property type="match status" value="1"/>
</dbReference>
<gene>
    <name evidence="9" type="primary">MDM12</name>
    <name evidence="12" type="ORF">FA14DRAFT_7103</name>
</gene>
<evidence type="ECO:0000256" key="6">
    <source>
        <dbReference type="ARBA" id="ARBA00023121"/>
    </source>
</evidence>
<evidence type="ECO:0000259" key="11">
    <source>
        <dbReference type="PROSITE" id="PS51847"/>
    </source>
</evidence>